<dbReference type="InterPro" id="IPR029044">
    <property type="entry name" value="Nucleotide-diphossugar_trans"/>
</dbReference>
<dbReference type="PANTHER" id="PTHR22916">
    <property type="entry name" value="GLYCOSYLTRANSFERASE"/>
    <property type="match status" value="1"/>
</dbReference>
<reference evidence="2 3" key="1">
    <citation type="submission" date="2017-10" db="EMBL/GenBank/DDBJ databases">
        <title>Bifidobacterium xylocopum sp. nov. and Bifidobacterium aemilianum sp. nov., from the carpenter bee (Xylocopa violacea) digestive tract.</title>
        <authorList>
            <person name="Alberoni D."/>
            <person name="Baffoni L."/>
            <person name="Di Gioia D."/>
            <person name="Gaggia F."/>
            <person name="Biavati B."/>
        </authorList>
    </citation>
    <scope>NUCLEOTIDE SEQUENCE [LARGE SCALE GENOMIC DNA]</scope>
    <source>
        <strain evidence="2 3">XV2</strain>
    </source>
</reference>
<organism evidence="2 3">
    <name type="scientific">Bifidobacterium xylocopae</name>
    <dbReference type="NCBI Taxonomy" id="2493119"/>
    <lineage>
        <taxon>Bacteria</taxon>
        <taxon>Bacillati</taxon>
        <taxon>Actinomycetota</taxon>
        <taxon>Actinomycetes</taxon>
        <taxon>Bifidobacteriales</taxon>
        <taxon>Bifidobacteriaceae</taxon>
        <taxon>Bifidobacterium</taxon>
    </lineage>
</organism>
<dbReference type="Pfam" id="PF00535">
    <property type="entry name" value="Glycos_transf_2"/>
    <property type="match status" value="1"/>
</dbReference>
<dbReference type="AlphaFoldDB" id="A0A366KD10"/>
<name>A0A366KD10_9BIFI</name>
<dbReference type="CDD" id="cd04196">
    <property type="entry name" value="GT_2_like_d"/>
    <property type="match status" value="1"/>
</dbReference>
<keyword evidence="2" id="KW-0808">Transferase</keyword>
<gene>
    <name evidence="2" type="ORF">CRD59_05905</name>
</gene>
<dbReference type="Proteomes" id="UP000252345">
    <property type="component" value="Unassembled WGS sequence"/>
</dbReference>
<keyword evidence="3" id="KW-1185">Reference proteome</keyword>
<evidence type="ECO:0000259" key="1">
    <source>
        <dbReference type="Pfam" id="PF00535"/>
    </source>
</evidence>
<evidence type="ECO:0000313" key="3">
    <source>
        <dbReference type="Proteomes" id="UP000252345"/>
    </source>
</evidence>
<dbReference type="PANTHER" id="PTHR22916:SF3">
    <property type="entry name" value="UDP-GLCNAC:BETAGAL BETA-1,3-N-ACETYLGLUCOSAMINYLTRANSFERASE-LIKE PROTEIN 1"/>
    <property type="match status" value="1"/>
</dbReference>
<accession>A0A366KD10</accession>
<dbReference type="EMBL" id="PDCH01000012">
    <property type="protein sequence ID" value="RBP99003.1"/>
    <property type="molecule type" value="Genomic_DNA"/>
</dbReference>
<protein>
    <submittedName>
        <fullName evidence="2">Alpha-L-Rha alpha-1,3-L-rhamnosyltransferase</fullName>
    </submittedName>
</protein>
<dbReference type="SUPFAM" id="SSF53448">
    <property type="entry name" value="Nucleotide-diphospho-sugar transferases"/>
    <property type="match status" value="1"/>
</dbReference>
<dbReference type="GO" id="GO:0016758">
    <property type="term" value="F:hexosyltransferase activity"/>
    <property type="evidence" value="ECO:0007669"/>
    <property type="project" value="UniProtKB-ARBA"/>
</dbReference>
<comment type="caution">
    <text evidence="2">The sequence shown here is derived from an EMBL/GenBank/DDBJ whole genome shotgun (WGS) entry which is preliminary data.</text>
</comment>
<evidence type="ECO:0000313" key="2">
    <source>
        <dbReference type="EMBL" id="RBP99003.1"/>
    </source>
</evidence>
<dbReference type="InterPro" id="IPR001173">
    <property type="entry name" value="Glyco_trans_2-like"/>
</dbReference>
<dbReference type="Gene3D" id="3.90.550.10">
    <property type="entry name" value="Spore Coat Polysaccharide Biosynthesis Protein SpsA, Chain A"/>
    <property type="match status" value="1"/>
</dbReference>
<proteinExistence type="predicted"/>
<sequence>MNFCPSINEYFDSIDRVCQMEEAEVMRISVVMATYNGEKYLKEQIYSILSNLRIQDELIIADDGSKDQTQSIVLEIAESDCRVRLLRDHSHKGVIRNFSYGLTCSKGEIIYLADQDDIWLKTKVSEVMEIFKEHPEVSCILHDVAIVDKNLQIVEPSFFHLRGSQAGFVRNILKNSYMGNAMAFRRNMLTKILPIPYSVPMHDQWIGLINDRYGKVLLYPQVLGLYRRHDDNVTELTHGSIKDMLKKRIQLLQCLFSRSRF</sequence>
<feature type="domain" description="Glycosyltransferase 2-like" evidence="1">
    <location>
        <begin position="29"/>
        <end position="192"/>
    </location>
</feature>